<evidence type="ECO:0000256" key="3">
    <source>
        <dbReference type="ARBA" id="ARBA00022692"/>
    </source>
</evidence>
<name>A0A8C5R194_9ANUR</name>
<evidence type="ECO:0000256" key="4">
    <source>
        <dbReference type="ARBA" id="ARBA00022889"/>
    </source>
</evidence>
<sequence length="133" mass="14844">ILSLKERLDLLSDGTRSLDYNHYTNKKSAAETMLDVALLMANASQLKAVIHHGPSLNFYYSLITLISISIVLQVVVAILLILIVRYDLNKEKHHVRLQRLEDASTVLILVIVIVNIFITAFGVQHPVEGTPNS</sequence>
<evidence type="ECO:0000256" key="6">
    <source>
        <dbReference type="ARBA" id="ARBA00023136"/>
    </source>
</evidence>
<keyword evidence="3 7" id="KW-0812">Transmembrane</keyword>
<keyword evidence="4" id="KW-0130">Cell adhesion</keyword>
<evidence type="ECO:0000256" key="2">
    <source>
        <dbReference type="ARBA" id="ARBA00008141"/>
    </source>
</evidence>
<dbReference type="GO" id="GO:0016020">
    <property type="term" value="C:membrane"/>
    <property type="evidence" value="ECO:0007669"/>
    <property type="project" value="UniProtKB-SubCell"/>
</dbReference>
<keyword evidence="9" id="KW-1185">Reference proteome</keyword>
<reference evidence="8" key="2">
    <citation type="submission" date="2025-09" db="UniProtKB">
        <authorList>
            <consortium name="Ensembl"/>
        </authorList>
    </citation>
    <scope>IDENTIFICATION</scope>
</reference>
<keyword evidence="6 7" id="KW-0472">Membrane</keyword>
<organism evidence="8 9">
    <name type="scientific">Leptobrachium leishanense</name>
    <name type="common">Leishan spiny toad</name>
    <dbReference type="NCBI Taxonomy" id="445787"/>
    <lineage>
        <taxon>Eukaryota</taxon>
        <taxon>Metazoa</taxon>
        <taxon>Chordata</taxon>
        <taxon>Craniata</taxon>
        <taxon>Vertebrata</taxon>
        <taxon>Euteleostomi</taxon>
        <taxon>Amphibia</taxon>
        <taxon>Batrachia</taxon>
        <taxon>Anura</taxon>
        <taxon>Pelobatoidea</taxon>
        <taxon>Megophryidae</taxon>
        <taxon>Leptobrachium</taxon>
    </lineage>
</organism>
<comment type="subcellular location">
    <subcellularLocation>
        <location evidence="1">Membrane</location>
        <topology evidence="1">Multi-pass membrane protein</topology>
    </subcellularLocation>
</comment>
<evidence type="ECO:0000256" key="1">
    <source>
        <dbReference type="ARBA" id="ARBA00004141"/>
    </source>
</evidence>
<reference evidence="8" key="1">
    <citation type="submission" date="2025-08" db="UniProtKB">
        <authorList>
            <consortium name="Ensembl"/>
        </authorList>
    </citation>
    <scope>IDENTIFICATION</scope>
</reference>
<dbReference type="OrthoDB" id="6114058at2759"/>
<dbReference type="InterPro" id="IPR007007">
    <property type="entry name" value="Ninjurin"/>
</dbReference>
<dbReference type="Proteomes" id="UP000694569">
    <property type="component" value="Unplaced"/>
</dbReference>
<proteinExistence type="inferred from homology"/>
<feature type="transmembrane region" description="Helical" evidence="7">
    <location>
        <begin position="105"/>
        <end position="123"/>
    </location>
</feature>
<dbReference type="PANTHER" id="PTHR12316:SF19">
    <property type="entry name" value="NINJURIN-1"/>
    <property type="match status" value="1"/>
</dbReference>
<evidence type="ECO:0000256" key="5">
    <source>
        <dbReference type="ARBA" id="ARBA00022989"/>
    </source>
</evidence>
<comment type="similarity">
    <text evidence="2">Belongs to the ninjurin family.</text>
</comment>
<dbReference type="GO" id="GO:0042246">
    <property type="term" value="P:tissue regeneration"/>
    <property type="evidence" value="ECO:0007669"/>
    <property type="project" value="InterPro"/>
</dbReference>
<accession>A0A8C5R194</accession>
<protein>
    <recommendedName>
        <fullName evidence="10">Ninjurin 2</fullName>
    </recommendedName>
</protein>
<feature type="transmembrane region" description="Helical" evidence="7">
    <location>
        <begin position="58"/>
        <end position="84"/>
    </location>
</feature>
<dbReference type="PANTHER" id="PTHR12316">
    <property type="entry name" value="NINJURIN-RELATED"/>
    <property type="match status" value="1"/>
</dbReference>
<dbReference type="Pfam" id="PF04923">
    <property type="entry name" value="Ninjurin"/>
    <property type="match status" value="1"/>
</dbReference>
<dbReference type="Ensembl" id="ENSLLET00000047881.1">
    <property type="protein sequence ID" value="ENSLLEP00000046047.1"/>
    <property type="gene ID" value="ENSLLEG00000029196.1"/>
</dbReference>
<dbReference type="GO" id="GO:0007155">
    <property type="term" value="P:cell adhesion"/>
    <property type="evidence" value="ECO:0007669"/>
    <property type="project" value="UniProtKB-KW"/>
</dbReference>
<evidence type="ECO:0008006" key="10">
    <source>
        <dbReference type="Google" id="ProtNLM"/>
    </source>
</evidence>
<dbReference type="GeneTree" id="ENSGT00940000158892"/>
<evidence type="ECO:0000256" key="7">
    <source>
        <dbReference type="SAM" id="Phobius"/>
    </source>
</evidence>
<keyword evidence="5 7" id="KW-1133">Transmembrane helix</keyword>
<evidence type="ECO:0000313" key="8">
    <source>
        <dbReference type="Ensembl" id="ENSLLEP00000046047.1"/>
    </source>
</evidence>
<evidence type="ECO:0000313" key="9">
    <source>
        <dbReference type="Proteomes" id="UP000694569"/>
    </source>
</evidence>
<dbReference type="AlphaFoldDB" id="A0A8C5R194"/>